<dbReference type="EMBL" id="LAZR01005014">
    <property type="protein sequence ID" value="KKN03634.1"/>
    <property type="molecule type" value="Genomic_DNA"/>
</dbReference>
<comment type="caution">
    <text evidence="1">The sequence shown here is derived from an EMBL/GenBank/DDBJ whole genome shotgun (WGS) entry which is preliminary data.</text>
</comment>
<accession>A0A0F9MCW5</accession>
<dbReference type="InterPro" id="IPR027417">
    <property type="entry name" value="P-loop_NTPase"/>
</dbReference>
<evidence type="ECO:0000313" key="1">
    <source>
        <dbReference type="EMBL" id="KKN03634.1"/>
    </source>
</evidence>
<dbReference type="Gene3D" id="3.40.50.300">
    <property type="entry name" value="P-loop containing nucleotide triphosphate hydrolases"/>
    <property type="match status" value="1"/>
</dbReference>
<name>A0A0F9MCW5_9ZZZZ</name>
<protein>
    <submittedName>
        <fullName evidence="1">Uncharacterized protein</fullName>
    </submittedName>
</protein>
<gene>
    <name evidence="1" type="ORF">LCGC14_1105620</name>
</gene>
<proteinExistence type="predicted"/>
<reference evidence="1" key="1">
    <citation type="journal article" date="2015" name="Nature">
        <title>Complex archaea that bridge the gap between prokaryotes and eukaryotes.</title>
        <authorList>
            <person name="Spang A."/>
            <person name="Saw J.H."/>
            <person name="Jorgensen S.L."/>
            <person name="Zaremba-Niedzwiedzka K."/>
            <person name="Martijn J."/>
            <person name="Lind A.E."/>
            <person name="van Eijk R."/>
            <person name="Schleper C."/>
            <person name="Guy L."/>
            <person name="Ettema T.J."/>
        </authorList>
    </citation>
    <scope>NUCLEOTIDE SEQUENCE</scope>
</reference>
<dbReference type="SUPFAM" id="SSF52540">
    <property type="entry name" value="P-loop containing nucleoside triphosphate hydrolases"/>
    <property type="match status" value="1"/>
</dbReference>
<organism evidence="1">
    <name type="scientific">marine sediment metagenome</name>
    <dbReference type="NCBI Taxonomy" id="412755"/>
    <lineage>
        <taxon>unclassified sequences</taxon>
        <taxon>metagenomes</taxon>
        <taxon>ecological metagenomes</taxon>
    </lineage>
</organism>
<sequence length="186" mass="21150">MIILLNGPPNSGKDTAANFIVKILPQVNHAKLSRPLKAAVINIFDLSSGTLRFFNEDSDLESPFLFGDTYRKVQTDLFHHLEAQYGPDILARMFIRYAKKNIAAKYIVLSDCGRTVEAQALVDHFGKAEVILIQLTRRGCNFGNDIREYAKINCDKRACIDNNHDLEIFEAQIKRVLIKWRLLDGE</sequence>
<dbReference type="AlphaFoldDB" id="A0A0F9MCW5"/>